<feature type="coiled-coil region" evidence="1">
    <location>
        <begin position="47"/>
        <end position="81"/>
    </location>
</feature>
<evidence type="ECO:0000313" key="2">
    <source>
        <dbReference type="EMBL" id="KAK2097483.1"/>
    </source>
</evidence>
<evidence type="ECO:0000313" key="3">
    <source>
        <dbReference type="Proteomes" id="UP001266305"/>
    </source>
</evidence>
<feature type="non-terminal residue" evidence="2">
    <location>
        <position position="1"/>
    </location>
</feature>
<keyword evidence="1" id="KW-0175">Coiled coil</keyword>
<reference evidence="2 3" key="1">
    <citation type="submission" date="2023-05" db="EMBL/GenBank/DDBJ databases">
        <title>B98-5 Cell Line De Novo Hybrid Assembly: An Optical Mapping Approach.</title>
        <authorList>
            <person name="Kananen K."/>
            <person name="Auerbach J.A."/>
            <person name="Kautto E."/>
            <person name="Blachly J.S."/>
        </authorList>
    </citation>
    <scope>NUCLEOTIDE SEQUENCE [LARGE SCALE GENOMIC DNA]</scope>
    <source>
        <strain evidence="2">B95-8</strain>
        <tissue evidence="2">Cell line</tissue>
    </source>
</reference>
<evidence type="ECO:0000256" key="1">
    <source>
        <dbReference type="SAM" id="Coils"/>
    </source>
</evidence>
<sequence length="84" mass="9032">DVALWEQPKSLKGSVGSSCSVWGRGQPEDGVLVGAQPTRHPAHLPSASAHSISNKELSELIEQLQKNADQVEKNIVDTEAKMQS</sequence>
<feature type="non-terminal residue" evidence="2">
    <location>
        <position position="84"/>
    </location>
</feature>
<keyword evidence="3" id="KW-1185">Reference proteome</keyword>
<dbReference type="EMBL" id="JASSZA010000011">
    <property type="protein sequence ID" value="KAK2097483.1"/>
    <property type="molecule type" value="Genomic_DNA"/>
</dbReference>
<gene>
    <name evidence="2" type="ORF">P7K49_022934</name>
</gene>
<comment type="caution">
    <text evidence="2">The sequence shown here is derived from an EMBL/GenBank/DDBJ whole genome shotgun (WGS) entry which is preliminary data.</text>
</comment>
<proteinExistence type="predicted"/>
<accession>A0ABQ9UKB6</accession>
<name>A0ABQ9UKB6_SAGOE</name>
<dbReference type="Proteomes" id="UP001266305">
    <property type="component" value="Unassembled WGS sequence"/>
</dbReference>
<protein>
    <submittedName>
        <fullName evidence="2">Uncharacterized protein</fullName>
    </submittedName>
</protein>
<organism evidence="2 3">
    <name type="scientific">Saguinus oedipus</name>
    <name type="common">Cotton-top tamarin</name>
    <name type="synonym">Oedipomidas oedipus</name>
    <dbReference type="NCBI Taxonomy" id="9490"/>
    <lineage>
        <taxon>Eukaryota</taxon>
        <taxon>Metazoa</taxon>
        <taxon>Chordata</taxon>
        <taxon>Craniata</taxon>
        <taxon>Vertebrata</taxon>
        <taxon>Euteleostomi</taxon>
        <taxon>Mammalia</taxon>
        <taxon>Eutheria</taxon>
        <taxon>Euarchontoglires</taxon>
        <taxon>Primates</taxon>
        <taxon>Haplorrhini</taxon>
        <taxon>Platyrrhini</taxon>
        <taxon>Cebidae</taxon>
        <taxon>Callitrichinae</taxon>
        <taxon>Saguinus</taxon>
    </lineage>
</organism>